<sequence length="54" mass="5608">VWWGFDCEVVGGVGDGSGGGSDTVEMAPVVVLLWRSLWVAVWWVLVSCRGGGGG</sequence>
<proteinExistence type="predicted"/>
<comment type="caution">
    <text evidence="2">The sequence shown here is derived from an EMBL/GenBank/DDBJ whole genome shotgun (WGS) entry which is preliminary data.</text>
</comment>
<evidence type="ECO:0000313" key="3">
    <source>
        <dbReference type="Proteomes" id="UP000265520"/>
    </source>
</evidence>
<keyword evidence="1" id="KW-0812">Transmembrane</keyword>
<feature type="transmembrane region" description="Helical" evidence="1">
    <location>
        <begin position="26"/>
        <end position="46"/>
    </location>
</feature>
<reference evidence="2 3" key="1">
    <citation type="journal article" date="2018" name="Front. Plant Sci.">
        <title>Red Clover (Trifolium pratense) and Zigzag Clover (T. medium) - A Picture of Genomic Similarities and Differences.</title>
        <authorList>
            <person name="Dluhosova J."/>
            <person name="Istvanek J."/>
            <person name="Nedelnik J."/>
            <person name="Repkova J."/>
        </authorList>
    </citation>
    <scope>NUCLEOTIDE SEQUENCE [LARGE SCALE GENOMIC DNA]</scope>
    <source>
        <strain evidence="3">cv. 10/8</strain>
        <tissue evidence="2">Leaf</tissue>
    </source>
</reference>
<keyword evidence="3" id="KW-1185">Reference proteome</keyword>
<feature type="non-terminal residue" evidence="2">
    <location>
        <position position="1"/>
    </location>
</feature>
<name>A0A392SEX6_9FABA</name>
<evidence type="ECO:0000256" key="1">
    <source>
        <dbReference type="SAM" id="Phobius"/>
    </source>
</evidence>
<keyword evidence="1" id="KW-1133">Transmembrane helix</keyword>
<protein>
    <submittedName>
        <fullName evidence="2">Uncharacterized protein</fullName>
    </submittedName>
</protein>
<accession>A0A392SEX6</accession>
<organism evidence="2 3">
    <name type="scientific">Trifolium medium</name>
    <dbReference type="NCBI Taxonomy" id="97028"/>
    <lineage>
        <taxon>Eukaryota</taxon>
        <taxon>Viridiplantae</taxon>
        <taxon>Streptophyta</taxon>
        <taxon>Embryophyta</taxon>
        <taxon>Tracheophyta</taxon>
        <taxon>Spermatophyta</taxon>
        <taxon>Magnoliopsida</taxon>
        <taxon>eudicotyledons</taxon>
        <taxon>Gunneridae</taxon>
        <taxon>Pentapetalae</taxon>
        <taxon>rosids</taxon>
        <taxon>fabids</taxon>
        <taxon>Fabales</taxon>
        <taxon>Fabaceae</taxon>
        <taxon>Papilionoideae</taxon>
        <taxon>50 kb inversion clade</taxon>
        <taxon>NPAAA clade</taxon>
        <taxon>Hologalegina</taxon>
        <taxon>IRL clade</taxon>
        <taxon>Trifolieae</taxon>
        <taxon>Trifolium</taxon>
    </lineage>
</organism>
<dbReference type="EMBL" id="LXQA010373084">
    <property type="protein sequence ID" value="MCI47493.1"/>
    <property type="molecule type" value="Genomic_DNA"/>
</dbReference>
<evidence type="ECO:0000313" key="2">
    <source>
        <dbReference type="EMBL" id="MCI47493.1"/>
    </source>
</evidence>
<dbReference type="AlphaFoldDB" id="A0A392SEX6"/>
<dbReference type="Proteomes" id="UP000265520">
    <property type="component" value="Unassembled WGS sequence"/>
</dbReference>
<keyword evidence="1" id="KW-0472">Membrane</keyword>